<keyword evidence="2" id="KW-1185">Reference proteome</keyword>
<protein>
    <submittedName>
        <fullName evidence="1">Uncharacterized protein</fullName>
    </submittedName>
</protein>
<evidence type="ECO:0000313" key="1">
    <source>
        <dbReference type="EMBL" id="KAI5317727.1"/>
    </source>
</evidence>
<dbReference type="InterPro" id="IPR006912">
    <property type="entry name" value="Harbinger_derived_prot"/>
</dbReference>
<dbReference type="Proteomes" id="UP001054821">
    <property type="component" value="Chromosome 7"/>
</dbReference>
<dbReference type="EMBL" id="JAJFAZ020000007">
    <property type="protein sequence ID" value="KAI5317727.1"/>
    <property type="molecule type" value="Genomic_DNA"/>
</dbReference>
<reference evidence="1 2" key="1">
    <citation type="journal article" date="2022" name="G3 (Bethesda)">
        <title>Whole-genome sequence and methylome profiling of the almond [Prunus dulcis (Mill.) D.A. Webb] cultivar 'Nonpareil'.</title>
        <authorList>
            <person name="D'Amico-Willman K.M."/>
            <person name="Ouma W.Z."/>
            <person name="Meulia T."/>
            <person name="Sideli G.M."/>
            <person name="Gradziel T.M."/>
            <person name="Fresnedo-Ramirez J."/>
        </authorList>
    </citation>
    <scope>NUCLEOTIDE SEQUENCE [LARGE SCALE GENOMIC DNA]</scope>
    <source>
        <strain evidence="1">Clone GOH B32 T37-40</strain>
    </source>
</reference>
<dbReference type="PANTHER" id="PTHR47150:SF5">
    <property type="entry name" value="OS07G0546750 PROTEIN"/>
    <property type="match status" value="1"/>
</dbReference>
<dbReference type="AlphaFoldDB" id="A0AAD4V530"/>
<dbReference type="Pfam" id="PF04827">
    <property type="entry name" value="Plant_tran"/>
    <property type="match status" value="1"/>
</dbReference>
<organism evidence="1 2">
    <name type="scientific">Prunus dulcis</name>
    <name type="common">Almond</name>
    <name type="synonym">Amygdalus dulcis</name>
    <dbReference type="NCBI Taxonomy" id="3755"/>
    <lineage>
        <taxon>Eukaryota</taxon>
        <taxon>Viridiplantae</taxon>
        <taxon>Streptophyta</taxon>
        <taxon>Embryophyta</taxon>
        <taxon>Tracheophyta</taxon>
        <taxon>Spermatophyta</taxon>
        <taxon>Magnoliopsida</taxon>
        <taxon>eudicotyledons</taxon>
        <taxon>Gunneridae</taxon>
        <taxon>Pentapetalae</taxon>
        <taxon>rosids</taxon>
        <taxon>fabids</taxon>
        <taxon>Rosales</taxon>
        <taxon>Rosaceae</taxon>
        <taxon>Amygdaloideae</taxon>
        <taxon>Amygdaleae</taxon>
        <taxon>Prunus</taxon>
    </lineage>
</organism>
<dbReference type="PANTHER" id="PTHR47150">
    <property type="entry name" value="OS12G0169200 PROTEIN"/>
    <property type="match status" value="1"/>
</dbReference>
<name>A0AAD4V530_PRUDU</name>
<comment type="caution">
    <text evidence="1">The sequence shown here is derived from an EMBL/GenBank/DDBJ whole genome shotgun (WGS) entry which is preliminary data.</text>
</comment>
<gene>
    <name evidence="1" type="ORF">L3X38_037434</name>
</gene>
<sequence length="241" mass="28019">MGESLTEQCRMSFHPPLSMSYMRRCLERQDREIKERRCRRAEEKSVQHEEDEAVAIAVGLLEQSSQGRRVVHKSVVARMWTGIGILGVDKITRMGKSTTLERVVKFYDAIETLYSRDYLRKSTPRDLQRLLKKAEARDFPGMIGSIDCIHWKWKNCPTTGQEDYGNRKGQKNIILKAVAGFNIWVWHAFFGVARWQNDLNVLGQSPVFNNVLRGEASNISYEINNTVYWNCYYLADSIYLR</sequence>
<accession>A0AAD4V530</accession>
<evidence type="ECO:0000313" key="2">
    <source>
        <dbReference type="Proteomes" id="UP001054821"/>
    </source>
</evidence>
<proteinExistence type="predicted"/>